<evidence type="ECO:0000313" key="4">
    <source>
        <dbReference type="Proteomes" id="UP000630936"/>
    </source>
</evidence>
<dbReference type="Gene3D" id="1.10.10.2840">
    <property type="entry name" value="PucR C-terminal helix-turn-helix domain"/>
    <property type="match status" value="1"/>
</dbReference>
<proteinExistence type="predicted"/>
<evidence type="ECO:0000259" key="1">
    <source>
        <dbReference type="Pfam" id="PF13556"/>
    </source>
</evidence>
<dbReference type="AlphaFoldDB" id="A0A918QHW5"/>
<gene>
    <name evidence="3" type="ORF">GCM10010387_51910</name>
</gene>
<keyword evidence="4" id="KW-1185">Reference proteome</keyword>
<dbReference type="InterPro" id="IPR042070">
    <property type="entry name" value="PucR_C-HTH_sf"/>
</dbReference>
<reference evidence="3" key="1">
    <citation type="journal article" date="2014" name="Int. J. Syst. Evol. Microbiol.">
        <title>Complete genome sequence of Corynebacterium casei LMG S-19264T (=DSM 44701T), isolated from a smear-ripened cheese.</title>
        <authorList>
            <consortium name="US DOE Joint Genome Institute (JGI-PGF)"/>
            <person name="Walter F."/>
            <person name="Albersmeier A."/>
            <person name="Kalinowski J."/>
            <person name="Ruckert C."/>
        </authorList>
    </citation>
    <scope>NUCLEOTIDE SEQUENCE</scope>
    <source>
        <strain evidence="3">JCM 4988</strain>
    </source>
</reference>
<sequence length="393" mass="41668">MVPHLSAEAPSGVVAAAVRSALADLDAMAAELAARVTAAETELSGASAVSAYDRREAVTGRLGNFLLHLAGEVPLDLDALRALGRRRAEQGVSLIALLDAVRIGGQYAWEELTARIPPGDGEGAGVLLAEAPRLWSALSAVSGELRAGYADSLTASARGSREKRDELLDVLLGPPDVGLQATAAQSLGLPRYGRFQIAVVEHGQALPADWTLLGDTREVRSLWRFDRPVSLCLAEVAAVRHVRGLREILRPASGWRIGVSRCFRDVVQASAARRQALIALGTVSAGAPGVALYGEDPLATLVASAPDTAIEVAEELLHGVLILPETERDTLLSTLDGWFTAGGSTAEAARALFCHRNTVRYRLRRIEELTGLSVSDPRASAQLLMALHARLTR</sequence>
<dbReference type="PANTHER" id="PTHR33744">
    <property type="entry name" value="CARBOHYDRATE DIACID REGULATOR"/>
    <property type="match status" value="1"/>
</dbReference>
<evidence type="ECO:0000259" key="2">
    <source>
        <dbReference type="Pfam" id="PF14361"/>
    </source>
</evidence>
<reference evidence="3" key="2">
    <citation type="submission" date="2020-09" db="EMBL/GenBank/DDBJ databases">
        <authorList>
            <person name="Sun Q."/>
            <person name="Ohkuma M."/>
        </authorList>
    </citation>
    <scope>NUCLEOTIDE SEQUENCE</scope>
    <source>
        <strain evidence="3">JCM 4988</strain>
    </source>
</reference>
<dbReference type="Pfam" id="PF13556">
    <property type="entry name" value="HTH_30"/>
    <property type="match status" value="1"/>
</dbReference>
<name>A0A918QHW5_9ACTN</name>
<dbReference type="PANTHER" id="PTHR33744:SF1">
    <property type="entry name" value="DNA-BINDING TRANSCRIPTIONAL ACTIVATOR ADER"/>
    <property type="match status" value="1"/>
</dbReference>
<dbReference type="InterPro" id="IPR025736">
    <property type="entry name" value="PucR_C-HTH_dom"/>
</dbReference>
<evidence type="ECO:0008006" key="5">
    <source>
        <dbReference type="Google" id="ProtNLM"/>
    </source>
</evidence>
<dbReference type="RefSeq" id="WP_308433260.1">
    <property type="nucleotide sequence ID" value="NZ_BMWG01000020.1"/>
</dbReference>
<comment type="caution">
    <text evidence="3">The sequence shown here is derived from an EMBL/GenBank/DDBJ whole genome shotgun (WGS) entry which is preliminary data.</text>
</comment>
<feature type="domain" description="RsbT co-antagonist protein RsbRD N-terminal" evidence="2">
    <location>
        <begin position="26"/>
        <end position="163"/>
    </location>
</feature>
<dbReference type="InterPro" id="IPR051448">
    <property type="entry name" value="CdaR-like_regulators"/>
</dbReference>
<dbReference type="InterPro" id="IPR025751">
    <property type="entry name" value="RsbRD_N_dom"/>
</dbReference>
<organism evidence="3 4">
    <name type="scientific">Streptomyces inusitatus</name>
    <dbReference type="NCBI Taxonomy" id="68221"/>
    <lineage>
        <taxon>Bacteria</taxon>
        <taxon>Bacillati</taxon>
        <taxon>Actinomycetota</taxon>
        <taxon>Actinomycetes</taxon>
        <taxon>Kitasatosporales</taxon>
        <taxon>Streptomycetaceae</taxon>
        <taxon>Streptomyces</taxon>
    </lineage>
</organism>
<accession>A0A918QHW5</accession>
<dbReference type="Proteomes" id="UP000630936">
    <property type="component" value="Unassembled WGS sequence"/>
</dbReference>
<protein>
    <recommendedName>
        <fullName evidence="5">PucR family transcriptional regulator</fullName>
    </recommendedName>
</protein>
<evidence type="ECO:0000313" key="3">
    <source>
        <dbReference type="EMBL" id="GGZ51148.1"/>
    </source>
</evidence>
<dbReference type="EMBL" id="BMWG01000020">
    <property type="protein sequence ID" value="GGZ51148.1"/>
    <property type="molecule type" value="Genomic_DNA"/>
</dbReference>
<feature type="domain" description="PucR C-terminal helix-turn-helix" evidence="1">
    <location>
        <begin position="331"/>
        <end position="389"/>
    </location>
</feature>
<dbReference type="Pfam" id="PF14361">
    <property type="entry name" value="RsbRD_N"/>
    <property type="match status" value="1"/>
</dbReference>